<proteinExistence type="predicted"/>
<dbReference type="Gene3D" id="1.10.760.10">
    <property type="entry name" value="Cytochrome c-like domain"/>
    <property type="match status" value="1"/>
</dbReference>
<evidence type="ECO:0000313" key="1">
    <source>
        <dbReference type="EMBL" id="MBB3770471.1"/>
    </source>
</evidence>
<dbReference type="Proteomes" id="UP000533469">
    <property type="component" value="Unassembled WGS sequence"/>
</dbReference>
<protein>
    <submittedName>
        <fullName evidence="1">Mono/diheme cytochrome c family protein</fullName>
    </submittedName>
</protein>
<dbReference type="AlphaFoldDB" id="A0A839Z673"/>
<accession>A0A839Z673</accession>
<dbReference type="GO" id="GO:0009055">
    <property type="term" value="F:electron transfer activity"/>
    <property type="evidence" value="ECO:0007669"/>
    <property type="project" value="InterPro"/>
</dbReference>
<name>A0A839Z673_9HYPH</name>
<reference evidence="1 2" key="1">
    <citation type="submission" date="2020-08" db="EMBL/GenBank/DDBJ databases">
        <title>Genomic Encyclopedia of Type Strains, Phase IV (KMG-IV): sequencing the most valuable type-strain genomes for metagenomic binning, comparative biology and taxonomic classification.</title>
        <authorList>
            <person name="Goeker M."/>
        </authorList>
    </citation>
    <scope>NUCLEOTIDE SEQUENCE [LARGE SCALE GENOMIC DNA]</scope>
    <source>
        <strain evidence="1 2">DSM 5895</strain>
    </source>
</reference>
<dbReference type="GO" id="GO:0020037">
    <property type="term" value="F:heme binding"/>
    <property type="evidence" value="ECO:0007669"/>
    <property type="project" value="InterPro"/>
</dbReference>
<keyword evidence="2" id="KW-1185">Reference proteome</keyword>
<dbReference type="EMBL" id="JACICD010000002">
    <property type="protein sequence ID" value="MBB3770471.1"/>
    <property type="molecule type" value="Genomic_DNA"/>
</dbReference>
<sequence length="43" mass="4682">MPAFGKAYSDAEVAAVANYVTERFGSQTSTLTAADIARFRHME</sequence>
<gene>
    <name evidence="1" type="ORF">FHS55_001066</name>
</gene>
<evidence type="ECO:0000313" key="2">
    <source>
        <dbReference type="Proteomes" id="UP000533469"/>
    </source>
</evidence>
<comment type="caution">
    <text evidence="1">The sequence shown here is derived from an EMBL/GenBank/DDBJ whole genome shotgun (WGS) entry which is preliminary data.</text>
</comment>
<dbReference type="InterPro" id="IPR036909">
    <property type="entry name" value="Cyt_c-like_dom_sf"/>
</dbReference>
<dbReference type="SUPFAM" id="SSF46626">
    <property type="entry name" value="Cytochrome c"/>
    <property type="match status" value="1"/>
</dbReference>
<organism evidence="1 2">
    <name type="scientific">Ancylobacter tetraedralis</name>
    <dbReference type="NCBI Taxonomy" id="217068"/>
    <lineage>
        <taxon>Bacteria</taxon>
        <taxon>Pseudomonadati</taxon>
        <taxon>Pseudomonadota</taxon>
        <taxon>Alphaproteobacteria</taxon>
        <taxon>Hyphomicrobiales</taxon>
        <taxon>Xanthobacteraceae</taxon>
        <taxon>Ancylobacter</taxon>
    </lineage>
</organism>